<dbReference type="GO" id="GO:0006270">
    <property type="term" value="P:DNA replication initiation"/>
    <property type="evidence" value="ECO:0007669"/>
    <property type="project" value="InterPro"/>
</dbReference>
<comment type="caution">
    <text evidence="1">The sequence shown here is derived from an EMBL/GenBank/DDBJ whole genome shotgun (WGS) entry which is preliminary data.</text>
</comment>
<accession>A0A520S2W4</accession>
<proteinExistence type="predicted"/>
<dbReference type="AlphaFoldDB" id="A0A520S2W4"/>
<gene>
    <name evidence="1" type="ORF">EVA69_02575</name>
</gene>
<reference evidence="1 2" key="1">
    <citation type="submission" date="2019-02" db="EMBL/GenBank/DDBJ databases">
        <title>Prokaryotic population dynamics and viral predation in marine succession experiment using metagenomics: the confinement effect.</title>
        <authorList>
            <person name="Haro-Moreno J.M."/>
            <person name="Rodriguez-Valera F."/>
            <person name="Lopez-Perez M."/>
        </authorList>
    </citation>
    <scope>NUCLEOTIDE SEQUENCE [LARGE SCALE GENOMIC DNA]</scope>
    <source>
        <strain evidence="1">MED-G158</strain>
    </source>
</reference>
<dbReference type="EMBL" id="SHAH01000024">
    <property type="protein sequence ID" value="RZO76813.1"/>
    <property type="molecule type" value="Genomic_DNA"/>
</dbReference>
<dbReference type="InterPro" id="IPR009731">
    <property type="entry name" value="P-like"/>
</dbReference>
<feature type="non-terminal residue" evidence="1">
    <location>
        <position position="113"/>
    </location>
</feature>
<evidence type="ECO:0000313" key="1">
    <source>
        <dbReference type="EMBL" id="RZO76813.1"/>
    </source>
</evidence>
<dbReference type="Proteomes" id="UP000320404">
    <property type="component" value="Unassembled WGS sequence"/>
</dbReference>
<sequence>MAEPTDGYRSESAPDHVDAINQIFAEFEFAYHNQYHKAFANAESLAIAKKYWLSSLENYLPTQIVKAAKRVIRSQDYLPSIAAVVRACEEGFDLFGLPAPRAAYVEACSAPSP</sequence>
<evidence type="ECO:0000313" key="2">
    <source>
        <dbReference type="Proteomes" id="UP000320404"/>
    </source>
</evidence>
<organism evidence="1 2">
    <name type="scientific">OM182 bacterium</name>
    <dbReference type="NCBI Taxonomy" id="2510334"/>
    <lineage>
        <taxon>Bacteria</taxon>
        <taxon>Pseudomonadati</taxon>
        <taxon>Pseudomonadota</taxon>
        <taxon>Gammaproteobacteria</taxon>
        <taxon>OMG group</taxon>
        <taxon>OM182 clade</taxon>
    </lineage>
</organism>
<dbReference type="Pfam" id="PF06992">
    <property type="entry name" value="Phage_lambda_P"/>
    <property type="match status" value="1"/>
</dbReference>
<name>A0A520S2W4_9GAMM</name>
<evidence type="ECO:0008006" key="3">
    <source>
        <dbReference type="Google" id="ProtNLM"/>
    </source>
</evidence>
<protein>
    <recommendedName>
        <fullName evidence="3">Replicative helicase inhibitor G39P N-terminal domain-containing protein</fullName>
    </recommendedName>
</protein>